<dbReference type="EMBL" id="PDUG01000005">
    <property type="protein sequence ID" value="PIC23726.1"/>
    <property type="molecule type" value="Genomic_DNA"/>
</dbReference>
<dbReference type="Pfam" id="PF10324">
    <property type="entry name" value="7TM_GPCR_Srw"/>
    <property type="match status" value="1"/>
</dbReference>
<evidence type="ECO:0000256" key="1">
    <source>
        <dbReference type="SAM" id="Phobius"/>
    </source>
</evidence>
<comment type="caution">
    <text evidence="2">The sequence shown here is derived from an EMBL/GenBank/DDBJ whole genome shotgun (WGS) entry which is preliminary data.</text>
</comment>
<evidence type="ECO:0000313" key="3">
    <source>
        <dbReference type="Proteomes" id="UP000230233"/>
    </source>
</evidence>
<feature type="transmembrane region" description="Helical" evidence="1">
    <location>
        <begin position="141"/>
        <end position="162"/>
    </location>
</feature>
<dbReference type="Proteomes" id="UP000230233">
    <property type="component" value="Chromosome V"/>
</dbReference>
<dbReference type="InterPro" id="IPR019427">
    <property type="entry name" value="7TM_GPCR_serpentine_rcpt_Srw"/>
</dbReference>
<evidence type="ECO:0008006" key="4">
    <source>
        <dbReference type="Google" id="ProtNLM"/>
    </source>
</evidence>
<dbReference type="AlphaFoldDB" id="A0A2G5T9I5"/>
<gene>
    <name evidence="2" type="primary">Cnig_chr_V.g17325</name>
    <name evidence="2" type="ORF">B9Z55_017325</name>
</gene>
<keyword evidence="1" id="KW-1133">Transmembrane helix</keyword>
<dbReference type="OrthoDB" id="5865957at2759"/>
<dbReference type="STRING" id="1611254.A0A2G5T9I5"/>
<dbReference type="SUPFAM" id="SSF81321">
    <property type="entry name" value="Family A G protein-coupled receptor-like"/>
    <property type="match status" value="1"/>
</dbReference>
<name>A0A2G5T9I5_9PELO</name>
<reference evidence="3" key="1">
    <citation type="submission" date="2017-10" db="EMBL/GenBank/DDBJ databases">
        <title>Rapid genome shrinkage in a self-fertile nematode reveals novel sperm competition proteins.</title>
        <authorList>
            <person name="Yin D."/>
            <person name="Schwarz E.M."/>
            <person name="Thomas C.G."/>
            <person name="Felde R.L."/>
            <person name="Korf I.F."/>
            <person name="Cutter A.D."/>
            <person name="Schartner C.M."/>
            <person name="Ralston E.J."/>
            <person name="Meyer B.J."/>
            <person name="Haag E.S."/>
        </authorList>
    </citation>
    <scope>NUCLEOTIDE SEQUENCE [LARGE SCALE GENOMIC DNA]</scope>
    <source>
        <strain evidence="3">JU1422</strain>
    </source>
</reference>
<accession>A0A2G5T9I5</accession>
<dbReference type="Gene3D" id="1.20.1070.10">
    <property type="entry name" value="Rhodopsin 7-helix transmembrane proteins"/>
    <property type="match status" value="1"/>
</dbReference>
<dbReference type="GO" id="GO:0008528">
    <property type="term" value="F:G protein-coupled peptide receptor activity"/>
    <property type="evidence" value="ECO:0007669"/>
    <property type="project" value="InterPro"/>
</dbReference>
<protein>
    <recommendedName>
        <fullName evidence="4">G-protein coupled receptors family 1 profile domain-containing protein</fullName>
    </recommendedName>
</protein>
<dbReference type="PANTHER" id="PTHR47088:SF1">
    <property type="entry name" value="G-PROTEIN COUPLED RECEPTORS FAMILY 1 PROFILE DOMAIN-CONTAINING PROTEIN-RELATED"/>
    <property type="match status" value="1"/>
</dbReference>
<keyword evidence="1" id="KW-0812">Transmembrane</keyword>
<dbReference type="PANTHER" id="PTHR47088">
    <property type="entry name" value="SERPENTINE RECEPTOR, CLASS W"/>
    <property type="match status" value="1"/>
</dbReference>
<evidence type="ECO:0000313" key="2">
    <source>
        <dbReference type="EMBL" id="PIC23726.1"/>
    </source>
</evidence>
<keyword evidence="1" id="KW-0472">Membrane</keyword>
<feature type="transmembrane region" description="Helical" evidence="1">
    <location>
        <begin position="20"/>
        <end position="43"/>
    </location>
</feature>
<keyword evidence="3" id="KW-1185">Reference proteome</keyword>
<proteinExistence type="predicted"/>
<feature type="transmembrane region" description="Helical" evidence="1">
    <location>
        <begin position="55"/>
        <end position="72"/>
    </location>
</feature>
<sequence>MNKSLNEKLINFINNIAENVFLVQFVISTIGLVLNVPHLLILLHNSMRTSSTNSIMIGIAICDLTVLSAVVYERVQEYWFHGSQNPCMNQLNYFNECSLLIGTILQTVFEETSFWLGVFLAFTRLIIMKAAGTTLKISKPLFGYLLILVLVGLSSLHSASYYHGFSIVQFDIWKPKKRCTGYPAKYSEPTYVRYFADDEELLGSRYQLIHGVSQAS</sequence>
<organism evidence="2 3">
    <name type="scientific">Caenorhabditis nigoni</name>
    <dbReference type="NCBI Taxonomy" id="1611254"/>
    <lineage>
        <taxon>Eukaryota</taxon>
        <taxon>Metazoa</taxon>
        <taxon>Ecdysozoa</taxon>
        <taxon>Nematoda</taxon>
        <taxon>Chromadorea</taxon>
        <taxon>Rhabditida</taxon>
        <taxon>Rhabditina</taxon>
        <taxon>Rhabditomorpha</taxon>
        <taxon>Rhabditoidea</taxon>
        <taxon>Rhabditidae</taxon>
        <taxon>Peloderinae</taxon>
        <taxon>Caenorhabditis</taxon>
    </lineage>
</organism>